<comment type="caution">
    <text evidence="1">The sequence shown here is derived from an EMBL/GenBank/DDBJ whole genome shotgun (WGS) entry which is preliminary data.</text>
</comment>
<accession>A0ABR9P272</accession>
<dbReference type="RefSeq" id="WP_193120583.1">
    <property type="nucleotide sequence ID" value="NZ_JADBGI010000003.1"/>
</dbReference>
<gene>
    <name evidence="1" type="ORF">IDM40_04335</name>
</gene>
<keyword evidence="2" id="KW-1185">Reference proteome</keyword>
<name>A0ABR9P272_9ACTN</name>
<sequence length="379" mass="41353">MTDTDRRRAFVEILVPAFRKFGIEAEFVAPTSVRIEVPEHEGFTSDFADAADQAADFPPEAHPELAEQLALGMMRQMRERGIAFGTHYPPRSDDQARYVVLSAFDERGINARFDFPDSLLLPLEDGRLMRTDPTELLSSLDGLDEEQAMDRARAFAAEAAADLAQHQPAGSAQGQLRVRLYADSALPEGALELLVARPFVDGVHEVVVLDFPDRIQPLPRNQLDGFGLTEQQAFTNAVAGSLEESVQSDSMDALGTTVVHIGGEHTYTGAQLHDLGRHLGDAPHGALVLFPSPPVVMAHVLGESDPIAAMRTLQQLGARFYADADKPITENLYWWRPAAEEGAPPRLAQVAVEVDDNSGEVGLYTSDEDFAALLRTLMG</sequence>
<dbReference type="Proteomes" id="UP000806528">
    <property type="component" value="Unassembled WGS sequence"/>
</dbReference>
<evidence type="ECO:0000313" key="1">
    <source>
        <dbReference type="EMBL" id="MBE2997940.1"/>
    </source>
</evidence>
<evidence type="ECO:0000313" key="2">
    <source>
        <dbReference type="Proteomes" id="UP000806528"/>
    </source>
</evidence>
<dbReference type="EMBL" id="JADBGI010000003">
    <property type="protein sequence ID" value="MBE2997940.1"/>
    <property type="molecule type" value="Genomic_DNA"/>
</dbReference>
<organism evidence="1 2">
    <name type="scientific">Nocardiopsis coralli</name>
    <dbReference type="NCBI Taxonomy" id="2772213"/>
    <lineage>
        <taxon>Bacteria</taxon>
        <taxon>Bacillati</taxon>
        <taxon>Actinomycetota</taxon>
        <taxon>Actinomycetes</taxon>
        <taxon>Streptosporangiales</taxon>
        <taxon>Nocardiopsidaceae</taxon>
        <taxon>Nocardiopsis</taxon>
    </lineage>
</organism>
<proteinExistence type="predicted"/>
<reference evidence="1 2" key="1">
    <citation type="submission" date="2020-09" db="EMBL/GenBank/DDBJ databases">
        <title>Diversity and distribution of actinomycetes associated with coral in the coast of Hainan.</title>
        <authorList>
            <person name="Li F."/>
        </authorList>
    </citation>
    <scope>NUCLEOTIDE SEQUENCE [LARGE SCALE GENOMIC DNA]</scope>
    <source>
        <strain evidence="1 2">HNM0947</strain>
    </source>
</reference>
<protein>
    <submittedName>
        <fullName evidence="1">Uncharacterized protein</fullName>
    </submittedName>
</protein>